<dbReference type="Proteomes" id="UP000593594">
    <property type="component" value="Chromosome"/>
</dbReference>
<dbReference type="GO" id="GO:0016301">
    <property type="term" value="F:kinase activity"/>
    <property type="evidence" value="ECO:0007669"/>
    <property type="project" value="UniProtKB-KW"/>
</dbReference>
<dbReference type="KEGG" id="kmn:HW532_13100"/>
<proteinExistence type="predicted"/>
<protein>
    <submittedName>
        <fullName evidence="2">Nucleoside-diphosphate kinase</fullName>
    </submittedName>
</protein>
<accession>A0A7S8C515</accession>
<dbReference type="Gene3D" id="3.10.50.30">
    <property type="entry name" value="Transcription elongation factor, GreA/GreB, C-terminal domain"/>
    <property type="match status" value="1"/>
</dbReference>
<keyword evidence="3" id="KW-1185">Reference proteome</keyword>
<dbReference type="GO" id="GO:0032784">
    <property type="term" value="P:regulation of DNA-templated transcription elongation"/>
    <property type="evidence" value="ECO:0007669"/>
    <property type="project" value="InterPro"/>
</dbReference>
<dbReference type="GO" id="GO:0003677">
    <property type="term" value="F:DNA binding"/>
    <property type="evidence" value="ECO:0007669"/>
    <property type="project" value="InterPro"/>
</dbReference>
<dbReference type="AlphaFoldDB" id="A0A7S8C515"/>
<evidence type="ECO:0000313" key="3">
    <source>
        <dbReference type="Proteomes" id="UP000593594"/>
    </source>
</evidence>
<sequence>MVNAPHCRLTAKDFTLLERLLERTPGSGAARFRRLLRTKLSAATVLFRDDIDPRIATLDSRVVFNVDGGPTDTRILVLDGNRAMQGATLPVTTLRGLALLGLAAGDAVEVERPGGGTERLRLEAVAYQPAASGQASRPHPGPQASRMPASPAPVIDFAARRPRPVDGGDGSFDGGGDSGPSAA</sequence>
<feature type="compositionally biased region" description="Gly residues" evidence="1">
    <location>
        <begin position="167"/>
        <end position="183"/>
    </location>
</feature>
<feature type="region of interest" description="Disordered" evidence="1">
    <location>
        <begin position="128"/>
        <end position="183"/>
    </location>
</feature>
<evidence type="ECO:0000256" key="1">
    <source>
        <dbReference type="SAM" id="MobiDB-lite"/>
    </source>
</evidence>
<keyword evidence="2" id="KW-0808">Transferase</keyword>
<reference evidence="2 3" key="1">
    <citation type="submission" date="2020-06" db="EMBL/GenBank/DDBJ databases">
        <title>Genome sequence of 2 isolates from Red Sea Mangroves.</title>
        <authorList>
            <person name="Sefrji F."/>
            <person name="Michoud G."/>
            <person name="Merlino G."/>
            <person name="Daffonchio D."/>
        </authorList>
    </citation>
    <scope>NUCLEOTIDE SEQUENCE [LARGE SCALE GENOMIC DNA]</scope>
    <source>
        <strain evidence="2 3">R1DC25</strain>
    </source>
</reference>
<keyword evidence="2" id="KW-0418">Kinase</keyword>
<dbReference type="EMBL" id="CP058214">
    <property type="protein sequence ID" value="QPC43547.1"/>
    <property type="molecule type" value="Genomic_DNA"/>
</dbReference>
<name>A0A7S8C515_9HYPH</name>
<dbReference type="RefSeq" id="WP_213160911.1">
    <property type="nucleotide sequence ID" value="NZ_CP058214.1"/>
</dbReference>
<dbReference type="InterPro" id="IPR036953">
    <property type="entry name" value="GreA/GreB_C_sf"/>
</dbReference>
<evidence type="ECO:0000313" key="2">
    <source>
        <dbReference type="EMBL" id="QPC43547.1"/>
    </source>
</evidence>
<gene>
    <name evidence="2" type="ORF">HW532_13100</name>
</gene>
<organism evidence="2 3">
    <name type="scientific">Kaustia mangrovi</name>
    <dbReference type="NCBI Taxonomy" id="2593653"/>
    <lineage>
        <taxon>Bacteria</taxon>
        <taxon>Pseudomonadati</taxon>
        <taxon>Pseudomonadota</taxon>
        <taxon>Alphaproteobacteria</taxon>
        <taxon>Hyphomicrobiales</taxon>
        <taxon>Parvibaculaceae</taxon>
        <taxon>Kaustia</taxon>
    </lineage>
</organism>